<dbReference type="EMBL" id="JAAMOX010000001">
    <property type="protein sequence ID" value="NIH53566.1"/>
    <property type="molecule type" value="Genomic_DNA"/>
</dbReference>
<keyword evidence="1" id="KW-1133">Transmembrane helix</keyword>
<keyword evidence="1" id="KW-0472">Membrane</keyword>
<dbReference type="RefSeq" id="WP_167149280.1">
    <property type="nucleotide sequence ID" value="NZ_JAAMOX010000001.1"/>
</dbReference>
<dbReference type="Proteomes" id="UP000541033">
    <property type="component" value="Unassembled WGS sequence"/>
</dbReference>
<name>A0A7X5R0W9_9MICO</name>
<keyword evidence="3" id="KW-1185">Reference proteome</keyword>
<dbReference type="Pfam" id="PF06993">
    <property type="entry name" value="DUF1304"/>
    <property type="match status" value="1"/>
</dbReference>
<feature type="transmembrane region" description="Helical" evidence="1">
    <location>
        <begin position="56"/>
        <end position="75"/>
    </location>
</feature>
<accession>A0A7X5R0W9</accession>
<dbReference type="InterPro" id="IPR009732">
    <property type="entry name" value="DUF1304"/>
</dbReference>
<keyword evidence="1" id="KW-0812">Transmembrane</keyword>
<proteinExistence type="predicted"/>
<comment type="caution">
    <text evidence="2">The sequence shown here is derived from an EMBL/GenBank/DDBJ whole genome shotgun (WGS) entry which is preliminary data.</text>
</comment>
<feature type="transmembrane region" description="Helical" evidence="1">
    <location>
        <begin position="113"/>
        <end position="131"/>
    </location>
</feature>
<dbReference type="PANTHER" id="PTHR38446">
    <property type="entry name" value="BLL0914 PROTEIN"/>
    <property type="match status" value="1"/>
</dbReference>
<evidence type="ECO:0000313" key="3">
    <source>
        <dbReference type="Proteomes" id="UP000541033"/>
    </source>
</evidence>
<feature type="transmembrane region" description="Helical" evidence="1">
    <location>
        <begin position="81"/>
        <end position="101"/>
    </location>
</feature>
<dbReference type="PANTHER" id="PTHR38446:SF1">
    <property type="entry name" value="BLL0914 PROTEIN"/>
    <property type="match status" value="1"/>
</dbReference>
<reference evidence="2 3" key="1">
    <citation type="submission" date="2020-02" db="EMBL/GenBank/DDBJ databases">
        <title>Sequencing the genomes of 1000 actinobacteria strains.</title>
        <authorList>
            <person name="Klenk H.-P."/>
        </authorList>
    </citation>
    <scope>NUCLEOTIDE SEQUENCE [LARGE SCALE GENOMIC DNA]</scope>
    <source>
        <strain evidence="2 3">DSM 27960</strain>
    </source>
</reference>
<evidence type="ECO:0000256" key="1">
    <source>
        <dbReference type="SAM" id="Phobius"/>
    </source>
</evidence>
<gene>
    <name evidence="2" type="ORF">FHX76_001434</name>
</gene>
<protein>
    <submittedName>
        <fullName evidence="2">Putative membrane protein</fullName>
    </submittedName>
</protein>
<organism evidence="2 3">
    <name type="scientific">Lysinibacter cavernae</name>
    <dbReference type="NCBI Taxonomy" id="1640652"/>
    <lineage>
        <taxon>Bacteria</taxon>
        <taxon>Bacillati</taxon>
        <taxon>Actinomycetota</taxon>
        <taxon>Actinomycetes</taxon>
        <taxon>Micrococcales</taxon>
        <taxon>Microbacteriaceae</taxon>
        <taxon>Lysinibacter</taxon>
    </lineage>
</organism>
<sequence>MTVLVTISATLAAVLHVLIFYMESIAWQKPSVWKRFGLSTQEEADTTAKLAYNQGFYNLFLAVGAIIGAILYGTGMTEAGFVLAIFSVSCMLAASIVLVISGKKYIRAAITQGLFPLITVVLLLLSVSGLGN</sequence>
<feature type="transmembrane region" description="Helical" evidence="1">
    <location>
        <begin position="6"/>
        <end position="27"/>
    </location>
</feature>
<evidence type="ECO:0000313" key="2">
    <source>
        <dbReference type="EMBL" id="NIH53566.1"/>
    </source>
</evidence>
<dbReference type="AlphaFoldDB" id="A0A7X5R0W9"/>